<dbReference type="GO" id="GO:0009337">
    <property type="term" value="C:sulfite reductase complex (NADPH)"/>
    <property type="evidence" value="ECO:0007669"/>
    <property type="project" value="TreeGrafter"/>
</dbReference>
<evidence type="ECO:0000256" key="3">
    <source>
        <dbReference type="ARBA" id="ARBA00010429"/>
    </source>
</evidence>
<dbReference type="GO" id="GO:0051539">
    <property type="term" value="F:4 iron, 4 sulfur cluster binding"/>
    <property type="evidence" value="ECO:0007669"/>
    <property type="project" value="UniProtKB-KW"/>
</dbReference>
<accession>A0A8S8XF30</accession>
<evidence type="ECO:0000259" key="11">
    <source>
        <dbReference type="Pfam" id="PF03460"/>
    </source>
</evidence>
<evidence type="ECO:0000313" key="13">
    <source>
        <dbReference type="Proteomes" id="UP000681075"/>
    </source>
</evidence>
<feature type="domain" description="Nitrite/sulphite reductase 4Fe-4S" evidence="10">
    <location>
        <begin position="467"/>
        <end position="557"/>
    </location>
</feature>
<evidence type="ECO:0000256" key="7">
    <source>
        <dbReference type="ARBA" id="ARBA00023002"/>
    </source>
</evidence>
<dbReference type="GO" id="GO:0016002">
    <property type="term" value="F:sulfite reductase activity"/>
    <property type="evidence" value="ECO:0007669"/>
    <property type="project" value="TreeGrafter"/>
</dbReference>
<dbReference type="PANTHER" id="PTHR11493">
    <property type="entry name" value="SULFITE REDUCTASE [NADPH] SUBUNIT BETA-RELATED"/>
    <property type="match status" value="1"/>
</dbReference>
<reference evidence="12" key="1">
    <citation type="submission" date="2021-02" db="EMBL/GenBank/DDBJ databases">
        <title>Genome sequence of Rhodospirillales sp. strain TMPK1 isolated from soil.</title>
        <authorList>
            <person name="Nakai R."/>
            <person name="Kusada H."/>
            <person name="Tamaki H."/>
        </authorList>
    </citation>
    <scope>NUCLEOTIDE SEQUENCE</scope>
    <source>
        <strain evidence="12">TMPK1</strain>
    </source>
</reference>
<comment type="cofactor">
    <cofactor evidence="1">
        <name>siroheme</name>
        <dbReference type="ChEBI" id="CHEBI:60052"/>
    </cofactor>
</comment>
<sequence>MAAGKLSSVEGSKSASFGLRGSLGEELASSAAQFSDAAYDLLKFHGVYEQYDRDTATERKQAGLEKEWQCMARVRIPGGRLTAQQYLALDELCAKRANGTLRITTRQAIQFHGILKGDLRELVGEIEAHLLTTMAACGDVARNVMTTPAPIADKRHQILRDAADLLSVSLLPKTRAHHEIFVDGVKVPPTQAEPEPLYGKTYLPRKFKTALGTVDDNSADLYANDLALFAIFDGEELKGWNVAIGGGLGLTHNRANTYARLATLVCFVEPDDLLPIAEAVVRLHRDYGDRTDRKHARLKYVVDALGTPACKAILEADLGKQLAAPVQMAPVQIPDHLGWHAQGDGKFWLGVPVPSGRIADADGVQLRSALREIVTRFHVDPVLTPDQDVLLSNARAEDRFGIEAVLRAHKVKLAEERTRLDKLTLACPAFPTCGLALGEAERVRDQLVADIDAALERQGLAGEGMTVRITGCPNGCARPYVGDVGIVGRTANDYALFVGGDREGTRMNFRLIDRMPFTDIPATLERLFGEWRDRRDGKERFGDWCARAGVETLLGYIAERQAA</sequence>
<dbReference type="InterPro" id="IPR036136">
    <property type="entry name" value="Nit/Sulf_reduc_fer-like_dom_sf"/>
</dbReference>
<dbReference type="Pfam" id="PF01077">
    <property type="entry name" value="NIR_SIR"/>
    <property type="match status" value="2"/>
</dbReference>
<feature type="domain" description="Nitrite/Sulfite reductase ferredoxin-like" evidence="11">
    <location>
        <begin position="340"/>
        <end position="408"/>
    </location>
</feature>
<dbReference type="InterPro" id="IPR045854">
    <property type="entry name" value="NO2/SO3_Rdtase_4Fe4S_sf"/>
</dbReference>
<keyword evidence="13" id="KW-1185">Reference proteome</keyword>
<evidence type="ECO:0000256" key="9">
    <source>
        <dbReference type="ARBA" id="ARBA00023014"/>
    </source>
</evidence>
<comment type="similarity">
    <text evidence="3">Belongs to the nitrite and sulfite reductase 4Fe-4S domain family.</text>
</comment>
<evidence type="ECO:0000256" key="5">
    <source>
        <dbReference type="ARBA" id="ARBA00022617"/>
    </source>
</evidence>
<keyword evidence="8" id="KW-0408">Iron</keyword>
<evidence type="ECO:0000259" key="10">
    <source>
        <dbReference type="Pfam" id="PF01077"/>
    </source>
</evidence>
<dbReference type="SUPFAM" id="SSF55124">
    <property type="entry name" value="Nitrite/Sulfite reductase N-terminal domain-like"/>
    <property type="match status" value="2"/>
</dbReference>
<name>A0A8S8XF30_9PROT</name>
<evidence type="ECO:0000256" key="6">
    <source>
        <dbReference type="ARBA" id="ARBA00022723"/>
    </source>
</evidence>
<protein>
    <submittedName>
        <fullName evidence="12">Sulfite reductase subunit beta</fullName>
    </submittedName>
</protein>
<dbReference type="Pfam" id="PF03460">
    <property type="entry name" value="NIR_SIR_ferr"/>
    <property type="match status" value="2"/>
</dbReference>
<dbReference type="PROSITE" id="PS00365">
    <property type="entry name" value="NIR_SIR"/>
    <property type="match status" value="1"/>
</dbReference>
<feature type="domain" description="Nitrite/sulphite reductase 4Fe-4S" evidence="10">
    <location>
        <begin position="163"/>
        <end position="321"/>
    </location>
</feature>
<keyword evidence="9" id="KW-0411">Iron-sulfur</keyword>
<dbReference type="AlphaFoldDB" id="A0A8S8XF30"/>
<evidence type="ECO:0000313" key="12">
    <source>
        <dbReference type="EMBL" id="GIL39745.1"/>
    </source>
</evidence>
<dbReference type="InterPro" id="IPR006066">
    <property type="entry name" value="NO2/SO3_Rdtase_FeS/sirohaem_BS"/>
</dbReference>
<proteinExistence type="inferred from homology"/>
<keyword evidence="6" id="KW-0479">Metal-binding</keyword>
<organism evidence="12 13">
    <name type="scientific">Roseiterribacter gracilis</name>
    <dbReference type="NCBI Taxonomy" id="2812848"/>
    <lineage>
        <taxon>Bacteria</taxon>
        <taxon>Pseudomonadati</taxon>
        <taxon>Pseudomonadota</taxon>
        <taxon>Alphaproteobacteria</taxon>
        <taxon>Rhodospirillales</taxon>
        <taxon>Roseiterribacteraceae</taxon>
        <taxon>Roseiterribacter</taxon>
    </lineage>
</organism>
<dbReference type="GO" id="GO:0000103">
    <property type="term" value="P:sulfate assimilation"/>
    <property type="evidence" value="ECO:0007669"/>
    <property type="project" value="TreeGrafter"/>
</dbReference>
<dbReference type="InterPro" id="IPR006067">
    <property type="entry name" value="NO2/SO3_Rdtase_4Fe4S_dom"/>
</dbReference>
<evidence type="ECO:0000256" key="4">
    <source>
        <dbReference type="ARBA" id="ARBA00022485"/>
    </source>
</evidence>
<dbReference type="NCBIfam" id="NF010029">
    <property type="entry name" value="PRK13504.1"/>
    <property type="match status" value="1"/>
</dbReference>
<gene>
    <name evidence="12" type="primary">sir</name>
    <name evidence="12" type="ORF">TMPK1_19820</name>
</gene>
<dbReference type="RefSeq" id="WP_420242859.1">
    <property type="nucleotide sequence ID" value="NZ_BOPV01000001.1"/>
</dbReference>
<dbReference type="GO" id="GO:0046872">
    <property type="term" value="F:metal ion binding"/>
    <property type="evidence" value="ECO:0007669"/>
    <property type="project" value="UniProtKB-KW"/>
</dbReference>
<dbReference type="GO" id="GO:0020037">
    <property type="term" value="F:heme binding"/>
    <property type="evidence" value="ECO:0007669"/>
    <property type="project" value="InterPro"/>
</dbReference>
<dbReference type="SUPFAM" id="SSF56014">
    <property type="entry name" value="Nitrite and sulphite reductase 4Fe-4S domain-like"/>
    <property type="match status" value="2"/>
</dbReference>
<dbReference type="EMBL" id="BOPV01000001">
    <property type="protein sequence ID" value="GIL39745.1"/>
    <property type="molecule type" value="Genomic_DNA"/>
</dbReference>
<keyword evidence="5" id="KW-0349">Heme</keyword>
<dbReference type="Gene3D" id="3.90.480.10">
    <property type="entry name" value="Sulfite Reductase Hemoprotein,Domain 2"/>
    <property type="match status" value="1"/>
</dbReference>
<evidence type="ECO:0000256" key="2">
    <source>
        <dbReference type="ARBA" id="ARBA00001966"/>
    </source>
</evidence>
<dbReference type="InterPro" id="IPR005117">
    <property type="entry name" value="NiRdtase/SiRdtase_haem-b_fer"/>
</dbReference>
<evidence type="ECO:0000256" key="8">
    <source>
        <dbReference type="ARBA" id="ARBA00023004"/>
    </source>
</evidence>
<dbReference type="PANTHER" id="PTHR11493:SF47">
    <property type="entry name" value="SULFITE REDUCTASE [NADPH] SUBUNIT BETA"/>
    <property type="match status" value="1"/>
</dbReference>
<dbReference type="InterPro" id="IPR045169">
    <property type="entry name" value="NO2/SO3_Rdtase_4Fe4S_prot"/>
</dbReference>
<dbReference type="Gene3D" id="3.30.413.10">
    <property type="entry name" value="Sulfite Reductase Hemoprotein, domain 1"/>
    <property type="match status" value="2"/>
</dbReference>
<evidence type="ECO:0000256" key="1">
    <source>
        <dbReference type="ARBA" id="ARBA00001929"/>
    </source>
</evidence>
<comment type="caution">
    <text evidence="12">The sequence shown here is derived from an EMBL/GenBank/DDBJ whole genome shotgun (WGS) entry which is preliminary data.</text>
</comment>
<comment type="cofactor">
    <cofactor evidence="2">
        <name>[4Fe-4S] cluster</name>
        <dbReference type="ChEBI" id="CHEBI:49883"/>
    </cofactor>
</comment>
<dbReference type="Proteomes" id="UP000681075">
    <property type="component" value="Unassembled WGS sequence"/>
</dbReference>
<keyword evidence="4" id="KW-0004">4Fe-4S</keyword>
<dbReference type="GO" id="GO:0050311">
    <property type="term" value="F:sulfite reductase (ferredoxin) activity"/>
    <property type="evidence" value="ECO:0007669"/>
    <property type="project" value="TreeGrafter"/>
</dbReference>
<keyword evidence="7" id="KW-0560">Oxidoreductase</keyword>
<feature type="domain" description="Nitrite/Sulfite reductase ferredoxin-like" evidence="11">
    <location>
        <begin position="70"/>
        <end position="128"/>
    </location>
</feature>
<dbReference type="PRINTS" id="PR00397">
    <property type="entry name" value="SIROHAEM"/>
</dbReference>